<gene>
    <name evidence="1" type="ORF">PUW23_07705</name>
    <name evidence="2" type="ORF">PUW25_07180</name>
</gene>
<dbReference type="InterPro" id="IPR038765">
    <property type="entry name" value="Papain-like_cys_pep_sf"/>
</dbReference>
<dbReference type="AlphaFoldDB" id="A0AAX3N5Y3"/>
<dbReference type="EMBL" id="CP118108">
    <property type="protein sequence ID" value="WDI03729.1"/>
    <property type="molecule type" value="Genomic_DNA"/>
</dbReference>
<dbReference type="EMBL" id="CP118101">
    <property type="protein sequence ID" value="WDH84089.1"/>
    <property type="molecule type" value="Genomic_DNA"/>
</dbReference>
<dbReference type="Proteomes" id="UP001220962">
    <property type="component" value="Chromosome"/>
</dbReference>
<reference evidence="1 4" key="1">
    <citation type="submission" date="2023-02" db="EMBL/GenBank/DDBJ databases">
        <title>Pathogen: clinical or host-associated sample.</title>
        <authorList>
            <person name="Hergert J."/>
            <person name="Casey R."/>
            <person name="Wagner J."/>
            <person name="Young E.L."/>
            <person name="Oakeson K.F."/>
        </authorList>
    </citation>
    <scope>NUCLEOTIDE SEQUENCE</scope>
    <source>
        <strain evidence="2 4">2022CK-00829</strain>
        <strain evidence="1">2022CK-00830</strain>
    </source>
</reference>
<keyword evidence="4" id="KW-1185">Reference proteome</keyword>
<sequence length="253" mass="28777">MNAPTQILTVWHKFDAFPMETLTKAWYYDQSSVRQRSVEEMKEHRERFGTSGNCFDLAIWLIDEFKRAGIEAYGLGEGLGTEEAHAAVCALDEQGRRYFCDLGDQWIEPILMDFTADEYGGEVLSGYITGGKIKLDHHGSSHLSFTWVRPNGKTSSQVFDLTPVDLQDLIAAGEHSQSLLHNALVEMRVPMENEIVHWEYEGGRSFISNNRELITESPLDHIEDWAKRIYTMTGIQPDVTVTALKKYKQIAKS</sequence>
<proteinExistence type="predicted"/>
<evidence type="ECO:0000313" key="3">
    <source>
        <dbReference type="Proteomes" id="UP001220962"/>
    </source>
</evidence>
<accession>A0AAX3N5Y3</accession>
<protein>
    <submittedName>
        <fullName evidence="1">Uncharacterized protein</fullName>
    </submittedName>
</protein>
<dbReference type="SUPFAM" id="SSF54001">
    <property type="entry name" value="Cysteine proteinases"/>
    <property type="match status" value="1"/>
</dbReference>
<name>A0AAX3N5Y3_9BACL</name>
<evidence type="ECO:0000313" key="1">
    <source>
        <dbReference type="EMBL" id="WDH84089.1"/>
    </source>
</evidence>
<organism evidence="1 3">
    <name type="scientific">Paenibacillus urinalis</name>
    <dbReference type="NCBI Taxonomy" id="521520"/>
    <lineage>
        <taxon>Bacteria</taxon>
        <taxon>Bacillati</taxon>
        <taxon>Bacillota</taxon>
        <taxon>Bacilli</taxon>
        <taxon>Bacillales</taxon>
        <taxon>Paenibacillaceae</taxon>
        <taxon>Paenibacillus</taxon>
    </lineage>
</organism>
<dbReference type="RefSeq" id="WP_047910087.1">
    <property type="nucleotide sequence ID" value="NZ_CP118101.1"/>
</dbReference>
<evidence type="ECO:0000313" key="4">
    <source>
        <dbReference type="Proteomes" id="UP001221519"/>
    </source>
</evidence>
<evidence type="ECO:0000313" key="2">
    <source>
        <dbReference type="EMBL" id="WDI03729.1"/>
    </source>
</evidence>
<dbReference type="Proteomes" id="UP001221519">
    <property type="component" value="Chromosome"/>
</dbReference>